<accession>A0A0F3Q815</accession>
<dbReference type="EMBL" id="LAOD01000005">
    <property type="protein sequence ID" value="KJV88331.1"/>
    <property type="molecule type" value="Genomic_DNA"/>
</dbReference>
<protein>
    <submittedName>
        <fullName evidence="1">Uncharacterized protein</fullName>
    </submittedName>
</protein>
<dbReference type="Proteomes" id="UP000033722">
    <property type="component" value="Unassembled WGS sequence"/>
</dbReference>
<organism evidence="1 2">
    <name type="scientific">Anaplasma phagocytophilum str. CRT53-1</name>
    <dbReference type="NCBI Taxonomy" id="1359157"/>
    <lineage>
        <taxon>Bacteria</taxon>
        <taxon>Pseudomonadati</taxon>
        <taxon>Pseudomonadota</taxon>
        <taxon>Alphaproteobacteria</taxon>
        <taxon>Rickettsiales</taxon>
        <taxon>Anaplasmataceae</taxon>
        <taxon>Anaplasma</taxon>
        <taxon>phagocytophilum group</taxon>
    </lineage>
</organism>
<name>A0A0F3Q815_ANAPH</name>
<dbReference type="PATRIC" id="fig|1359157.3.peg.1616"/>
<reference evidence="1 2" key="1">
    <citation type="submission" date="2015-01" db="EMBL/GenBank/DDBJ databases">
        <title>Genome Sequencing of Rickettsiales.</title>
        <authorList>
            <person name="Daugherty S.C."/>
            <person name="Su Q."/>
            <person name="Abolude K."/>
            <person name="Beier-Sexton M."/>
            <person name="Carlyon J.A."/>
            <person name="Carter R."/>
            <person name="Day N.P."/>
            <person name="Dumler S.J."/>
            <person name="Dyachenko V."/>
            <person name="Godinez A."/>
            <person name="Kurtti T.J."/>
            <person name="Lichay M."/>
            <person name="Mullins K.E."/>
            <person name="Ott S."/>
            <person name="Pappas-Brown V."/>
            <person name="Paris D.H."/>
            <person name="Patel P."/>
            <person name="Richards A.L."/>
            <person name="Sadzewicz L."/>
            <person name="Sears K."/>
            <person name="Seidman D."/>
            <person name="Sengamalay N."/>
            <person name="Stenos J."/>
            <person name="Tallon L.J."/>
            <person name="Vincent G."/>
            <person name="Fraser C.M."/>
            <person name="Munderloh U."/>
            <person name="Dunning-Hotopp J.C."/>
        </authorList>
    </citation>
    <scope>NUCLEOTIDE SEQUENCE [LARGE SCALE GENOMIC DNA]</scope>
    <source>
        <strain evidence="1 2">CRT53-1</strain>
    </source>
</reference>
<comment type="caution">
    <text evidence="1">The sequence shown here is derived from an EMBL/GenBank/DDBJ whole genome shotgun (WGS) entry which is preliminary data.</text>
</comment>
<evidence type="ECO:0000313" key="2">
    <source>
        <dbReference type="Proteomes" id="UP000033722"/>
    </source>
</evidence>
<sequence>MSRSVICGYFVAWSQVLWTRKTGKVVLVSKPKESTVTS</sequence>
<proteinExistence type="predicted"/>
<gene>
    <name evidence="1" type="ORF">APHCRT_0157</name>
</gene>
<dbReference type="AlphaFoldDB" id="A0A0F3Q815"/>
<evidence type="ECO:0000313" key="1">
    <source>
        <dbReference type="EMBL" id="KJV88331.1"/>
    </source>
</evidence>